<dbReference type="KEGG" id="rhp:LPB142_05290"/>
<dbReference type="Pfam" id="PF09996">
    <property type="entry name" value="DUF2237"/>
    <property type="match status" value="1"/>
</dbReference>
<dbReference type="Proteomes" id="UP000176562">
    <property type="component" value="Chromosome"/>
</dbReference>
<organism evidence="1 2">
    <name type="scientific">Rhodobacter xanthinilyticus</name>
    <dbReference type="NCBI Taxonomy" id="1850250"/>
    <lineage>
        <taxon>Bacteria</taxon>
        <taxon>Pseudomonadati</taxon>
        <taxon>Pseudomonadota</taxon>
        <taxon>Alphaproteobacteria</taxon>
        <taxon>Rhodobacterales</taxon>
        <taxon>Rhodobacter group</taxon>
        <taxon>Rhodobacter</taxon>
    </lineage>
</organism>
<keyword evidence="2" id="KW-1185">Reference proteome</keyword>
<dbReference type="STRING" id="1850250.LPB142_05290"/>
<dbReference type="PANTHER" id="PTHR37466">
    <property type="entry name" value="SLR1628 PROTEIN"/>
    <property type="match status" value="1"/>
</dbReference>
<accession>A0A1D9MAC4</accession>
<reference evidence="1 2" key="1">
    <citation type="submission" date="2016-10" db="EMBL/GenBank/DDBJ databases">
        <title>Rhodobacter sp. LPB0142, isolated from sea water.</title>
        <authorList>
            <person name="Kim E."/>
            <person name="Yi H."/>
        </authorList>
    </citation>
    <scope>NUCLEOTIDE SEQUENCE [LARGE SCALE GENOMIC DNA]</scope>
    <source>
        <strain evidence="1 2">LPB0142</strain>
    </source>
</reference>
<evidence type="ECO:0008006" key="3">
    <source>
        <dbReference type="Google" id="ProtNLM"/>
    </source>
</evidence>
<dbReference type="PANTHER" id="PTHR37466:SF1">
    <property type="entry name" value="SLR1628 PROTEIN"/>
    <property type="match status" value="1"/>
</dbReference>
<evidence type="ECO:0000313" key="1">
    <source>
        <dbReference type="EMBL" id="AOZ68804.1"/>
    </source>
</evidence>
<dbReference type="EMBL" id="CP017781">
    <property type="protein sequence ID" value="AOZ68804.1"/>
    <property type="molecule type" value="Genomic_DNA"/>
</dbReference>
<dbReference type="AlphaFoldDB" id="A0A1D9MAC4"/>
<sequence length="127" mass="14120">MEMEPSVNLLGGPLEPCSMAPRTGFFRDGHCNTCWEDRGAHTVCVITTAEFLAFSAYVGNDLTSPRLELGFTGLKPGDRWCLCAGRFWEAHDAGCAPPVVFEATHRRTLEVVPMEVLRLYRVLSPFD</sequence>
<dbReference type="Gene3D" id="3.30.56.110">
    <property type="entry name" value="Protein of unknown function DUF2237"/>
    <property type="match status" value="1"/>
</dbReference>
<dbReference type="InterPro" id="IPR018714">
    <property type="entry name" value="DUF2237"/>
</dbReference>
<gene>
    <name evidence="1" type="ORF">LPB142_05290</name>
</gene>
<protein>
    <recommendedName>
        <fullName evidence="3">DUF2237 domain-containing protein</fullName>
    </recommendedName>
</protein>
<dbReference type="RefSeq" id="WP_071165733.1">
    <property type="nucleotide sequence ID" value="NZ_CP017781.1"/>
</dbReference>
<name>A0A1D9MAC4_9RHOB</name>
<evidence type="ECO:0000313" key="2">
    <source>
        <dbReference type="Proteomes" id="UP000176562"/>
    </source>
</evidence>
<proteinExistence type="predicted"/>